<dbReference type="InterPro" id="IPR001496">
    <property type="entry name" value="SOCS_box"/>
</dbReference>
<feature type="domain" description="SOCS box" evidence="4">
    <location>
        <begin position="396"/>
        <end position="434"/>
    </location>
</feature>
<dbReference type="InterPro" id="IPR036036">
    <property type="entry name" value="SOCS_box-like_dom_sf"/>
</dbReference>
<evidence type="ECO:0000313" key="5">
    <source>
        <dbReference type="Proteomes" id="UP000694865"/>
    </source>
</evidence>
<dbReference type="PROSITE" id="PS50225">
    <property type="entry name" value="SOCS"/>
    <property type="match status" value="1"/>
</dbReference>
<feature type="repeat" description="ANK" evidence="3">
    <location>
        <begin position="148"/>
        <end position="180"/>
    </location>
</feature>
<keyword evidence="2 3" id="KW-0040">ANK repeat</keyword>
<name>A0ABM0LW63_SACKO</name>
<accession>A0ABM0LW63</accession>
<feature type="repeat" description="ANK" evidence="3">
    <location>
        <begin position="182"/>
        <end position="217"/>
    </location>
</feature>
<dbReference type="RefSeq" id="XP_006812004.1">
    <property type="nucleotide sequence ID" value="XM_006811941.1"/>
</dbReference>
<keyword evidence="5" id="KW-1185">Reference proteome</keyword>
<dbReference type="PANTHER" id="PTHR24198">
    <property type="entry name" value="ANKYRIN REPEAT AND PROTEIN KINASE DOMAIN-CONTAINING PROTEIN"/>
    <property type="match status" value="1"/>
</dbReference>
<dbReference type="SMART" id="SM00248">
    <property type="entry name" value="ANK"/>
    <property type="match status" value="7"/>
</dbReference>
<feature type="repeat" description="ANK" evidence="3">
    <location>
        <begin position="251"/>
        <end position="283"/>
    </location>
</feature>
<dbReference type="Proteomes" id="UP000694865">
    <property type="component" value="Unplaced"/>
</dbReference>
<dbReference type="InterPro" id="IPR002110">
    <property type="entry name" value="Ankyrin_rpt"/>
</dbReference>
<organism evidence="5 6">
    <name type="scientific">Saccoglossus kowalevskii</name>
    <name type="common">Acorn worm</name>
    <dbReference type="NCBI Taxonomy" id="10224"/>
    <lineage>
        <taxon>Eukaryota</taxon>
        <taxon>Metazoa</taxon>
        <taxon>Hemichordata</taxon>
        <taxon>Enteropneusta</taxon>
        <taxon>Harrimaniidae</taxon>
        <taxon>Saccoglossus</taxon>
    </lineage>
</organism>
<feature type="repeat" description="ANK" evidence="3">
    <location>
        <begin position="84"/>
        <end position="116"/>
    </location>
</feature>
<dbReference type="Pfam" id="PF07525">
    <property type="entry name" value="SOCS_box"/>
    <property type="match status" value="1"/>
</dbReference>
<dbReference type="SUPFAM" id="SSF48403">
    <property type="entry name" value="Ankyrin repeat"/>
    <property type="match status" value="1"/>
</dbReference>
<evidence type="ECO:0000256" key="1">
    <source>
        <dbReference type="ARBA" id="ARBA00022737"/>
    </source>
</evidence>
<evidence type="ECO:0000313" key="6">
    <source>
        <dbReference type="RefSeq" id="XP_006812004.1"/>
    </source>
</evidence>
<evidence type="ECO:0000259" key="4">
    <source>
        <dbReference type="PROSITE" id="PS50225"/>
    </source>
</evidence>
<dbReference type="GeneID" id="100367452"/>
<dbReference type="SUPFAM" id="SSF158235">
    <property type="entry name" value="SOCS box-like"/>
    <property type="match status" value="1"/>
</dbReference>
<dbReference type="Pfam" id="PF12796">
    <property type="entry name" value="Ank_2"/>
    <property type="match status" value="2"/>
</dbReference>
<gene>
    <name evidence="6" type="primary">LOC100367452</name>
</gene>
<dbReference type="Gene3D" id="1.25.40.20">
    <property type="entry name" value="Ankyrin repeat-containing domain"/>
    <property type="match status" value="1"/>
</dbReference>
<protein>
    <submittedName>
        <fullName evidence="6">Ankyrin repeat and SOCS box protein 18-like</fullName>
    </submittedName>
</protein>
<reference evidence="6" key="1">
    <citation type="submission" date="2025-08" db="UniProtKB">
        <authorList>
            <consortium name="RefSeq"/>
        </authorList>
    </citation>
    <scope>IDENTIFICATION</scope>
    <source>
        <tissue evidence="6">Testes</tissue>
    </source>
</reference>
<dbReference type="PANTHER" id="PTHR24198:SF165">
    <property type="entry name" value="ANKYRIN REPEAT-CONTAINING PROTEIN-RELATED"/>
    <property type="match status" value="1"/>
</dbReference>
<evidence type="ECO:0000256" key="3">
    <source>
        <dbReference type="PROSITE-ProRule" id="PRU00023"/>
    </source>
</evidence>
<evidence type="ECO:0000256" key="2">
    <source>
        <dbReference type="ARBA" id="ARBA00023043"/>
    </source>
</evidence>
<dbReference type="InterPro" id="IPR036770">
    <property type="entry name" value="Ankyrin_rpt-contain_sf"/>
</dbReference>
<dbReference type="PROSITE" id="PS50088">
    <property type="entry name" value="ANK_REPEAT"/>
    <property type="match status" value="4"/>
</dbReference>
<keyword evidence="1" id="KW-0677">Repeat</keyword>
<dbReference type="SMART" id="SM00969">
    <property type="entry name" value="SOCS_box"/>
    <property type="match status" value="1"/>
</dbReference>
<proteinExistence type="predicted"/>
<dbReference type="Gene3D" id="1.10.750.20">
    <property type="entry name" value="SOCS box"/>
    <property type="match status" value="1"/>
</dbReference>
<sequence length="443" mass="50031">MDSEVCNSDSFFQYFKQVHQIWKSLPSDVKQSTQRLYYQIIQADRSELLNQVLLAGFSPNVDFTVDDFSRNYIDSTNMALHNITTLSALQVSAENASYDCMKILLENGAEANQSDNTCLLYYVYKNADLPALKLLLQHGANPDERTTTGMPLLCLCALTGDSEFVKLLVSHGASVHNADIATLATPLHYAVSNSFGNHFDCVQTLLENHANTNARNRRNETPAFLAAGQGNVRALELLQRHGGYINIFNSTNSTALHMAFASGKTSCVELLINLIPDLNVIDLHGYTVLDLALRFQDTFHKLDNNFDQVRVDPAKYVRKLINHGACFSKFSQEDFALLIDRSPQRIKLIGLVVNAYSNCNYISYISNTTNNHHGDDGDETDELYFEFYKSFFQAANKPRSLQHLCRYKLRCYNGKLFCHVVESLEIPQNIKKYLLLDDPCDLM</sequence>